<dbReference type="InterPro" id="IPR050297">
    <property type="entry name" value="LipidA_mod_glycosyltrf_83"/>
</dbReference>
<dbReference type="GO" id="GO:0016763">
    <property type="term" value="F:pentosyltransferase activity"/>
    <property type="evidence" value="ECO:0007669"/>
    <property type="project" value="TreeGrafter"/>
</dbReference>
<organism evidence="10 11">
    <name type="scientific">Leptospira ilyithenensis</name>
    <dbReference type="NCBI Taxonomy" id="2484901"/>
    <lineage>
        <taxon>Bacteria</taxon>
        <taxon>Pseudomonadati</taxon>
        <taxon>Spirochaetota</taxon>
        <taxon>Spirochaetia</taxon>
        <taxon>Leptospirales</taxon>
        <taxon>Leptospiraceae</taxon>
        <taxon>Leptospira</taxon>
    </lineage>
</organism>
<dbReference type="GO" id="GO:0005886">
    <property type="term" value="C:plasma membrane"/>
    <property type="evidence" value="ECO:0007669"/>
    <property type="project" value="UniProtKB-SubCell"/>
</dbReference>
<dbReference type="Pfam" id="PF13231">
    <property type="entry name" value="PMT_2"/>
    <property type="match status" value="1"/>
</dbReference>
<dbReference type="GO" id="GO:0009103">
    <property type="term" value="P:lipopolysaccharide biosynthetic process"/>
    <property type="evidence" value="ECO:0007669"/>
    <property type="project" value="UniProtKB-ARBA"/>
</dbReference>
<keyword evidence="11" id="KW-1185">Reference proteome</keyword>
<evidence type="ECO:0000256" key="1">
    <source>
        <dbReference type="ARBA" id="ARBA00004651"/>
    </source>
</evidence>
<gene>
    <name evidence="10" type="ORF">EHS11_03715</name>
</gene>
<comment type="caution">
    <text evidence="10">The sequence shown here is derived from an EMBL/GenBank/DDBJ whole genome shotgun (WGS) entry which is preliminary data.</text>
</comment>
<name>A0A4R9LTR9_9LEPT</name>
<evidence type="ECO:0000256" key="4">
    <source>
        <dbReference type="ARBA" id="ARBA00022679"/>
    </source>
</evidence>
<keyword evidence="2" id="KW-1003">Cell membrane</keyword>
<protein>
    <recommendedName>
        <fullName evidence="9">Glycosyltransferase RgtA/B/C/D-like domain-containing protein</fullName>
    </recommendedName>
</protein>
<feature type="transmembrane region" description="Helical" evidence="8">
    <location>
        <begin position="265"/>
        <end position="282"/>
    </location>
</feature>
<evidence type="ECO:0000313" key="11">
    <source>
        <dbReference type="Proteomes" id="UP000298264"/>
    </source>
</evidence>
<dbReference type="InterPro" id="IPR038731">
    <property type="entry name" value="RgtA/B/C-like"/>
</dbReference>
<dbReference type="PANTHER" id="PTHR33908:SF11">
    <property type="entry name" value="MEMBRANE PROTEIN"/>
    <property type="match status" value="1"/>
</dbReference>
<comment type="subcellular location">
    <subcellularLocation>
        <location evidence="1">Cell membrane</location>
        <topology evidence="1">Multi-pass membrane protein</topology>
    </subcellularLocation>
</comment>
<feature type="transmembrane region" description="Helical" evidence="8">
    <location>
        <begin position="289"/>
        <end position="307"/>
    </location>
</feature>
<evidence type="ECO:0000256" key="8">
    <source>
        <dbReference type="SAM" id="Phobius"/>
    </source>
</evidence>
<keyword evidence="3" id="KW-0328">Glycosyltransferase</keyword>
<dbReference type="AlphaFoldDB" id="A0A4R9LTR9"/>
<keyword evidence="5 8" id="KW-0812">Transmembrane</keyword>
<dbReference type="OrthoDB" id="9811222at2"/>
<evidence type="ECO:0000256" key="2">
    <source>
        <dbReference type="ARBA" id="ARBA00022475"/>
    </source>
</evidence>
<keyword evidence="6 8" id="KW-1133">Transmembrane helix</keyword>
<feature type="transmembrane region" description="Helical" evidence="8">
    <location>
        <begin position="191"/>
        <end position="210"/>
    </location>
</feature>
<feature type="transmembrane region" description="Helical" evidence="8">
    <location>
        <begin position="231"/>
        <end position="259"/>
    </location>
</feature>
<feature type="domain" description="Glycosyltransferase RgtA/B/C/D-like" evidence="9">
    <location>
        <begin position="51"/>
        <end position="208"/>
    </location>
</feature>
<keyword evidence="4" id="KW-0808">Transferase</keyword>
<evidence type="ECO:0000256" key="3">
    <source>
        <dbReference type="ARBA" id="ARBA00022676"/>
    </source>
</evidence>
<evidence type="ECO:0000259" key="9">
    <source>
        <dbReference type="Pfam" id="PF13231"/>
    </source>
</evidence>
<reference evidence="10" key="1">
    <citation type="journal article" date="2019" name="PLoS Negl. Trop. Dis.">
        <title>Revisiting the worldwide diversity of Leptospira species in the environment.</title>
        <authorList>
            <person name="Vincent A.T."/>
            <person name="Schiettekatte O."/>
            <person name="Bourhy P."/>
            <person name="Veyrier F.J."/>
            <person name="Picardeau M."/>
        </authorList>
    </citation>
    <scope>NUCLEOTIDE SEQUENCE [LARGE SCALE GENOMIC DNA]</scope>
    <source>
        <strain evidence="10">201400974</strain>
    </source>
</reference>
<evidence type="ECO:0000256" key="6">
    <source>
        <dbReference type="ARBA" id="ARBA00022989"/>
    </source>
</evidence>
<sequence length="491" mass="55890">MHFLEMSLPLCFGLLYFSLLAIINYTGGYGIFVDEFYYLACAKRLAWGYVDQPPLSIFLLNLFQISGESVFFLRIIPAAFAGLSVFLVGNLADRFNGNRLSVSLACIATMTVPVLQVIFGFYSMNAIEIFFVILLVTLVLKLKEDPIQWISIGVVIGLGIMNKHTFSVYVLAVLVPYFILNFKSILRTKTFYIGVLTAIIIISPNLYWQYVNSFPSLEFYKNAYSMKNINLGLIQIIFDQILSQNPATLPLWLCGIYFFLKNKELRFIGFAYLLLIGFFLYSKSSRPDRIAAFYPILFAGGGAFFLADQWKKIILGLTLLVGLFLSPIGLPILPLHILSNYVNALGIVPQIEAGNRTLLPQWFADRLDWKEFHLHIQSSIDSLDLSEKKETVVLGNYYGQAGSLEFYKIPIPVISGHNNYFLWLDELKIVPKNLIVTGEEPILVLENLFEEKRLIGKYSRNYTTEKDIPIYLLKKSKSDLTKMLPSLKSYR</sequence>
<evidence type="ECO:0000256" key="5">
    <source>
        <dbReference type="ARBA" id="ARBA00022692"/>
    </source>
</evidence>
<dbReference type="EMBL" id="RQHV01000029">
    <property type="protein sequence ID" value="TGN13349.1"/>
    <property type="molecule type" value="Genomic_DNA"/>
</dbReference>
<feature type="transmembrane region" description="Helical" evidence="8">
    <location>
        <begin position="71"/>
        <end position="88"/>
    </location>
</feature>
<evidence type="ECO:0000256" key="7">
    <source>
        <dbReference type="ARBA" id="ARBA00023136"/>
    </source>
</evidence>
<feature type="transmembrane region" description="Helical" evidence="8">
    <location>
        <begin position="154"/>
        <end position="179"/>
    </location>
</feature>
<dbReference type="Proteomes" id="UP000298264">
    <property type="component" value="Unassembled WGS sequence"/>
</dbReference>
<feature type="transmembrane region" description="Helical" evidence="8">
    <location>
        <begin position="313"/>
        <end position="333"/>
    </location>
</feature>
<accession>A0A4R9LTR9</accession>
<feature type="transmembrane region" description="Helical" evidence="8">
    <location>
        <begin position="125"/>
        <end position="142"/>
    </location>
</feature>
<proteinExistence type="predicted"/>
<keyword evidence="7 8" id="KW-0472">Membrane</keyword>
<feature type="transmembrane region" description="Helical" evidence="8">
    <location>
        <begin position="12"/>
        <end position="33"/>
    </location>
</feature>
<evidence type="ECO:0000313" key="10">
    <source>
        <dbReference type="EMBL" id="TGN13349.1"/>
    </source>
</evidence>
<dbReference type="PANTHER" id="PTHR33908">
    <property type="entry name" value="MANNOSYLTRANSFERASE YKCB-RELATED"/>
    <property type="match status" value="1"/>
</dbReference>